<dbReference type="EMBL" id="SMZJ02000001">
    <property type="protein sequence ID" value="TWO34766.1"/>
    <property type="molecule type" value="Genomic_DNA"/>
</dbReference>
<keyword evidence="4" id="KW-1133">Transmembrane helix</keyword>
<evidence type="ECO:0000313" key="6">
    <source>
        <dbReference type="EMBL" id="TWO34766.1"/>
    </source>
</evidence>
<feature type="transmembrane region" description="Helical" evidence="4">
    <location>
        <begin position="141"/>
        <end position="162"/>
    </location>
</feature>
<feature type="transmembrane region" description="Helical" evidence="4">
    <location>
        <begin position="214"/>
        <end position="234"/>
    </location>
</feature>
<dbReference type="PANTHER" id="PTHR43280:SF29">
    <property type="entry name" value="ARAC-FAMILY TRANSCRIPTIONAL REGULATOR"/>
    <property type="match status" value="1"/>
</dbReference>
<sequence length="372" mass="42962">MESIVNFIIWAALIQGFLLAMVYIFSKKYKSFSNFFLGMFLLSLLFEAFTTVLPFDNIGNYSIGGYFTLPEVKLFIPLFFMHYVLEKIGGSSKYRTFLRVNYILAILISCVTLYNLFLFVFKSIGISDLLEFTTLDRIHLALQSYAFVIVIVAFTISVKETLLYRTLVRNEYSDFKMLQIKWLWQLIFMLLPAIILWGIELAHILFIGNSVNNIVMMTWVFVAIFLYFLSFKAFRHPDLFDKLPESILSHKSDSDTKSIGHHCNKNQSEKIQAFMSENQSYLSQDLTLYQFSEALNMSPRLISTCLNNNIGFNFNEWVNSFRVDKAIELIKADTKNILSIEGIGHDSGFKSRSAMYAAFKKKVGCSPGYYRT</sequence>
<dbReference type="InterPro" id="IPR018060">
    <property type="entry name" value="HTH_AraC"/>
</dbReference>
<protein>
    <submittedName>
        <fullName evidence="6">Helix-turn-helix transcriptional regulator</fullName>
    </submittedName>
</protein>
<evidence type="ECO:0000256" key="3">
    <source>
        <dbReference type="ARBA" id="ARBA00023163"/>
    </source>
</evidence>
<dbReference type="GO" id="GO:0003700">
    <property type="term" value="F:DNA-binding transcription factor activity"/>
    <property type="evidence" value="ECO:0007669"/>
    <property type="project" value="InterPro"/>
</dbReference>
<dbReference type="SMART" id="SM00342">
    <property type="entry name" value="HTH_ARAC"/>
    <property type="match status" value="1"/>
</dbReference>
<organism evidence="6 7">
    <name type="scientific">Seonamhaeicola sediminis</name>
    <dbReference type="NCBI Taxonomy" id="2528206"/>
    <lineage>
        <taxon>Bacteria</taxon>
        <taxon>Pseudomonadati</taxon>
        <taxon>Bacteroidota</taxon>
        <taxon>Flavobacteriia</taxon>
        <taxon>Flavobacteriales</taxon>
        <taxon>Flavobacteriaceae</taxon>
    </lineage>
</organism>
<comment type="caution">
    <text evidence="6">The sequence shown here is derived from an EMBL/GenBank/DDBJ whole genome shotgun (WGS) entry which is preliminary data.</text>
</comment>
<feature type="transmembrane region" description="Helical" evidence="4">
    <location>
        <begin position="183"/>
        <end position="208"/>
    </location>
</feature>
<feature type="transmembrane region" description="Helical" evidence="4">
    <location>
        <begin position="97"/>
        <end position="121"/>
    </location>
</feature>
<feature type="domain" description="HTH araC/xylS-type" evidence="5">
    <location>
        <begin position="269"/>
        <end position="372"/>
    </location>
</feature>
<feature type="transmembrane region" description="Helical" evidence="4">
    <location>
        <begin position="32"/>
        <end position="53"/>
    </location>
</feature>
<reference evidence="6 7" key="1">
    <citation type="submission" date="2019-03" db="EMBL/GenBank/DDBJ databases">
        <authorList>
            <person name="Zhong Y.L."/>
        </authorList>
    </citation>
    <scope>NUCLEOTIDE SEQUENCE [LARGE SCALE GENOMIC DNA]</scope>
    <source>
        <strain evidence="6 7">W255</strain>
    </source>
</reference>
<evidence type="ECO:0000313" key="7">
    <source>
        <dbReference type="Proteomes" id="UP000295814"/>
    </source>
</evidence>
<evidence type="ECO:0000256" key="4">
    <source>
        <dbReference type="SAM" id="Phobius"/>
    </source>
</evidence>
<keyword evidence="4" id="KW-0812">Transmembrane</keyword>
<dbReference type="InterPro" id="IPR009057">
    <property type="entry name" value="Homeodomain-like_sf"/>
</dbReference>
<dbReference type="SUPFAM" id="SSF46689">
    <property type="entry name" value="Homeodomain-like"/>
    <property type="match status" value="1"/>
</dbReference>
<reference evidence="6 7" key="2">
    <citation type="submission" date="2019-07" db="EMBL/GenBank/DDBJ databases">
        <title>Seonamhaeicola sp. W255 draft genome.</title>
        <authorList>
            <person name="Zhang X.-Y."/>
            <person name="Zhang R."/>
            <person name="Zhong Y.-L."/>
            <person name="Du Z.-J."/>
        </authorList>
    </citation>
    <scope>NUCLEOTIDE SEQUENCE [LARGE SCALE GENOMIC DNA]</scope>
    <source>
        <strain evidence="6 7">W255</strain>
    </source>
</reference>
<dbReference type="PROSITE" id="PS01124">
    <property type="entry name" value="HTH_ARAC_FAMILY_2"/>
    <property type="match status" value="1"/>
</dbReference>
<dbReference type="GO" id="GO:0043565">
    <property type="term" value="F:sequence-specific DNA binding"/>
    <property type="evidence" value="ECO:0007669"/>
    <property type="project" value="InterPro"/>
</dbReference>
<proteinExistence type="predicted"/>
<feature type="transmembrane region" description="Helical" evidence="4">
    <location>
        <begin position="65"/>
        <end position="85"/>
    </location>
</feature>
<keyword evidence="3" id="KW-0804">Transcription</keyword>
<keyword evidence="2" id="KW-0238">DNA-binding</keyword>
<accession>A0A562YI77</accession>
<dbReference type="Gene3D" id="1.10.10.60">
    <property type="entry name" value="Homeodomain-like"/>
    <property type="match status" value="2"/>
</dbReference>
<evidence type="ECO:0000256" key="2">
    <source>
        <dbReference type="ARBA" id="ARBA00023125"/>
    </source>
</evidence>
<name>A0A562YI77_9FLAO</name>
<dbReference type="Proteomes" id="UP000295814">
    <property type="component" value="Unassembled WGS sequence"/>
</dbReference>
<keyword evidence="4" id="KW-0472">Membrane</keyword>
<dbReference type="RefSeq" id="WP_133354190.1">
    <property type="nucleotide sequence ID" value="NZ_SMZJ02000001.1"/>
</dbReference>
<dbReference type="Pfam" id="PF12833">
    <property type="entry name" value="HTH_18"/>
    <property type="match status" value="1"/>
</dbReference>
<dbReference type="PANTHER" id="PTHR43280">
    <property type="entry name" value="ARAC-FAMILY TRANSCRIPTIONAL REGULATOR"/>
    <property type="match status" value="1"/>
</dbReference>
<gene>
    <name evidence="6" type="ORF">E1J38_002595</name>
</gene>
<keyword evidence="1" id="KW-0805">Transcription regulation</keyword>
<evidence type="ECO:0000256" key="1">
    <source>
        <dbReference type="ARBA" id="ARBA00023015"/>
    </source>
</evidence>
<evidence type="ECO:0000259" key="5">
    <source>
        <dbReference type="PROSITE" id="PS01124"/>
    </source>
</evidence>
<feature type="transmembrane region" description="Helical" evidence="4">
    <location>
        <begin position="6"/>
        <end position="25"/>
    </location>
</feature>
<dbReference type="OrthoDB" id="5492415at2"/>
<keyword evidence="7" id="KW-1185">Reference proteome</keyword>
<dbReference type="AlphaFoldDB" id="A0A562YI77"/>